<dbReference type="InParanoid" id="A0A6I9S7U4"/>
<dbReference type="OrthoDB" id="20086at2759"/>
<evidence type="ECO:0000259" key="5">
    <source>
        <dbReference type="Pfam" id="PF09811"/>
    </source>
</evidence>
<dbReference type="RefSeq" id="XP_010938630.1">
    <property type="nucleotide sequence ID" value="XM_010940328.3"/>
</dbReference>
<dbReference type="PANTHER" id="PTHR18829">
    <property type="entry name" value="PROTEIN YAE1 HOMOLOG"/>
    <property type="match status" value="1"/>
</dbReference>
<name>A0A6I9S7U4_ELAGV</name>
<evidence type="ECO:0000256" key="2">
    <source>
        <dbReference type="ARBA" id="ARBA00004496"/>
    </source>
</evidence>
<dbReference type="Proteomes" id="UP000504607">
    <property type="component" value="Chromosome 14"/>
</dbReference>
<dbReference type="InterPro" id="IPR038881">
    <property type="entry name" value="Yae1-like"/>
</dbReference>
<keyword evidence="4" id="KW-0539">Nucleus</keyword>
<feature type="domain" description="Essential protein Yae1 N-terminal" evidence="5">
    <location>
        <begin position="133"/>
        <end position="170"/>
    </location>
</feature>
<dbReference type="FunCoup" id="A0A6I9S7U4">
    <property type="interactions" value="16"/>
</dbReference>
<sequence length="273" mass="30067">MPPSLPWTTIPSSPCSLWSRASAPRPSTCSYDLLSPLPTVRCAPITRGIGMADGRHDELADLGGLTTSIGQLNIENASVLSIRRDQNDRQDDGTDDFWCEDDFSNDILDDGSSHASVLNREGRFRHNKNHTMGYRDGITAGKEASAQEGFNVGFRQSVHVGYRWGLVRGITSALAGLSDSAKEKLVKQFENRDRFQNLDKSVQAISANDALKMYYNSILQNESVQSHDHPEGDLQAASLTDEDSISNKLESLYNDLISLLHDTPEINVTAIKT</sequence>
<organism evidence="6 7">
    <name type="scientific">Elaeis guineensis var. tenera</name>
    <name type="common">Oil palm</name>
    <dbReference type="NCBI Taxonomy" id="51953"/>
    <lineage>
        <taxon>Eukaryota</taxon>
        <taxon>Viridiplantae</taxon>
        <taxon>Streptophyta</taxon>
        <taxon>Embryophyta</taxon>
        <taxon>Tracheophyta</taxon>
        <taxon>Spermatophyta</taxon>
        <taxon>Magnoliopsida</taxon>
        <taxon>Liliopsida</taxon>
        <taxon>Arecaceae</taxon>
        <taxon>Arecoideae</taxon>
        <taxon>Cocoseae</taxon>
        <taxon>Elaeidinae</taxon>
        <taxon>Elaeis</taxon>
    </lineage>
</organism>
<protein>
    <submittedName>
        <fullName evidence="7">Uncharacterized protein LOC105057658 isoform X1</fullName>
    </submittedName>
</protein>
<evidence type="ECO:0000256" key="3">
    <source>
        <dbReference type="ARBA" id="ARBA00022490"/>
    </source>
</evidence>
<accession>A0A6I9S7U4</accession>
<evidence type="ECO:0000313" key="6">
    <source>
        <dbReference type="Proteomes" id="UP000504607"/>
    </source>
</evidence>
<dbReference type="GO" id="GO:0005737">
    <property type="term" value="C:cytoplasm"/>
    <property type="evidence" value="ECO:0007669"/>
    <property type="project" value="UniProtKB-SubCell"/>
</dbReference>
<keyword evidence="6" id="KW-1185">Reference proteome</keyword>
<dbReference type="GeneID" id="105057658"/>
<dbReference type="GO" id="GO:0005634">
    <property type="term" value="C:nucleus"/>
    <property type="evidence" value="ECO:0007669"/>
    <property type="project" value="UniProtKB-SubCell"/>
</dbReference>
<keyword evidence="3" id="KW-0963">Cytoplasm</keyword>
<dbReference type="Pfam" id="PF09811">
    <property type="entry name" value="Yae1_N"/>
    <property type="match status" value="1"/>
</dbReference>
<proteinExistence type="predicted"/>
<evidence type="ECO:0000313" key="7">
    <source>
        <dbReference type="RefSeq" id="XP_010938630.1"/>
    </source>
</evidence>
<dbReference type="RefSeq" id="XP_073104779.1">
    <property type="nucleotide sequence ID" value="XM_073248678.1"/>
</dbReference>
<comment type="subcellular location">
    <subcellularLocation>
        <location evidence="2">Cytoplasm</location>
    </subcellularLocation>
    <subcellularLocation>
        <location evidence="1">Nucleus</location>
    </subcellularLocation>
</comment>
<reference evidence="7" key="1">
    <citation type="submission" date="2025-08" db="UniProtKB">
        <authorList>
            <consortium name="RefSeq"/>
        </authorList>
    </citation>
    <scope>IDENTIFICATION</scope>
</reference>
<evidence type="ECO:0000256" key="1">
    <source>
        <dbReference type="ARBA" id="ARBA00004123"/>
    </source>
</evidence>
<dbReference type="InterPro" id="IPR019191">
    <property type="entry name" value="Essential_protein_Yae1_N"/>
</dbReference>
<gene>
    <name evidence="7" type="primary">LOC105057658</name>
</gene>
<evidence type="ECO:0000256" key="4">
    <source>
        <dbReference type="ARBA" id="ARBA00023242"/>
    </source>
</evidence>
<dbReference type="AlphaFoldDB" id="A0A6I9S7U4"/>
<dbReference type="PANTHER" id="PTHR18829:SF0">
    <property type="entry name" value="PROTEIN YAE1 HOMOLOG"/>
    <property type="match status" value="1"/>
</dbReference>